<sequence>MTEKIRVAVVDDHSLLRAGVIRALALDDMIEVVGEGASAMDAIELAKAHEPDLILLDISMPGDGIEAARTICNLPSPPQVVMLTVSEDDDDVTRALDAGAVGYLLKGIKSPELIAAVKSVRADGSFISPSLALRLLSTKVQAEADPMSSLSESEERTLRLVLSGLTNREIAERLEVTEKTVKFHVGNILKKLNVRNRVEAALIARREWGDL</sequence>
<dbReference type="PANTHER" id="PTHR43214">
    <property type="entry name" value="TWO-COMPONENT RESPONSE REGULATOR"/>
    <property type="match status" value="1"/>
</dbReference>
<dbReference type="KEGG" id="moc:BB934_24645"/>
<evidence type="ECO:0008006" key="7">
    <source>
        <dbReference type="Google" id="ProtNLM"/>
    </source>
</evidence>
<keyword evidence="2" id="KW-0238">DNA-binding</keyword>
<evidence type="ECO:0000256" key="1">
    <source>
        <dbReference type="ARBA" id="ARBA00022553"/>
    </source>
</evidence>
<dbReference type="Pfam" id="PF00072">
    <property type="entry name" value="Response_reg"/>
    <property type="match status" value="1"/>
</dbReference>
<dbReference type="EMBL" id="CP016616">
    <property type="protein sequence ID" value="ANY81016.1"/>
    <property type="molecule type" value="Genomic_DNA"/>
</dbReference>
<evidence type="ECO:0000256" key="3">
    <source>
        <dbReference type="PROSITE-ProRule" id="PRU00169"/>
    </source>
</evidence>
<dbReference type="PROSITE" id="PS50043">
    <property type="entry name" value="HTH_LUXR_2"/>
    <property type="match status" value="1"/>
</dbReference>
<dbReference type="InterPro" id="IPR016032">
    <property type="entry name" value="Sig_transdc_resp-reg_C-effctor"/>
</dbReference>
<keyword evidence="1 3" id="KW-0597">Phosphoprotein</keyword>
<dbReference type="InterPro" id="IPR001789">
    <property type="entry name" value="Sig_transdc_resp-reg_receiver"/>
</dbReference>
<dbReference type="InterPro" id="IPR000792">
    <property type="entry name" value="Tscrpt_reg_LuxR_C"/>
</dbReference>
<organism evidence="6">
    <name type="scientific">Microvirga ossetica</name>
    <dbReference type="NCBI Taxonomy" id="1882682"/>
    <lineage>
        <taxon>Bacteria</taxon>
        <taxon>Pseudomonadati</taxon>
        <taxon>Pseudomonadota</taxon>
        <taxon>Alphaproteobacteria</taxon>
        <taxon>Hyphomicrobiales</taxon>
        <taxon>Methylobacteriaceae</taxon>
        <taxon>Microvirga</taxon>
    </lineage>
</organism>
<feature type="modified residue" description="4-aspartylphosphate" evidence="3">
    <location>
        <position position="57"/>
    </location>
</feature>
<dbReference type="InterPro" id="IPR039420">
    <property type="entry name" value="WalR-like"/>
</dbReference>
<dbReference type="Pfam" id="PF00196">
    <property type="entry name" value="GerE"/>
    <property type="match status" value="1"/>
</dbReference>
<evidence type="ECO:0000259" key="5">
    <source>
        <dbReference type="PROSITE" id="PS50110"/>
    </source>
</evidence>
<proteinExistence type="predicted"/>
<reference evidence="6" key="1">
    <citation type="submission" date="2016-07" db="EMBL/GenBank/DDBJ databases">
        <title>Microvirga ossetica sp. nov. a new species of rhizobia isolated from root nodules of the legume species Vicia alpestris Steven originated from North Ossetia region in the Caucasus.</title>
        <authorList>
            <person name="Safronova V.I."/>
            <person name="Kuznetsova I.G."/>
            <person name="Sazanova A.L."/>
            <person name="Belimov A."/>
            <person name="Andronov E."/>
            <person name="Osledkin Y.S."/>
            <person name="Onishchuk O.P."/>
            <person name="Kurchak O.N."/>
            <person name="Shaposhnikov A.I."/>
            <person name="Willems A."/>
            <person name="Tikhonovich I.A."/>
        </authorList>
    </citation>
    <scope>NUCLEOTIDE SEQUENCE [LARGE SCALE GENOMIC DNA]</scope>
    <source>
        <strain evidence="6">V5/3M</strain>
    </source>
</reference>
<dbReference type="GO" id="GO:0006355">
    <property type="term" value="P:regulation of DNA-templated transcription"/>
    <property type="evidence" value="ECO:0007669"/>
    <property type="project" value="InterPro"/>
</dbReference>
<protein>
    <recommendedName>
        <fullName evidence="7">DNA-binding response regulator</fullName>
    </recommendedName>
</protein>
<evidence type="ECO:0000313" key="6">
    <source>
        <dbReference type="EMBL" id="ANY81016.1"/>
    </source>
</evidence>
<dbReference type="SMART" id="SM00421">
    <property type="entry name" value="HTH_LUXR"/>
    <property type="match status" value="1"/>
</dbReference>
<dbReference type="PRINTS" id="PR00038">
    <property type="entry name" value="HTHLUXR"/>
</dbReference>
<dbReference type="RefSeq" id="WP_099512086.1">
    <property type="nucleotide sequence ID" value="NZ_CP016616.1"/>
</dbReference>
<dbReference type="SUPFAM" id="SSF46894">
    <property type="entry name" value="C-terminal effector domain of the bipartite response regulators"/>
    <property type="match status" value="1"/>
</dbReference>
<dbReference type="GO" id="GO:0003677">
    <property type="term" value="F:DNA binding"/>
    <property type="evidence" value="ECO:0007669"/>
    <property type="project" value="UniProtKB-KW"/>
</dbReference>
<dbReference type="Gene3D" id="3.40.50.2300">
    <property type="match status" value="1"/>
</dbReference>
<gene>
    <name evidence="6" type="ORF">BB934_24645</name>
</gene>
<feature type="domain" description="Response regulatory" evidence="5">
    <location>
        <begin position="6"/>
        <end position="121"/>
    </location>
</feature>
<dbReference type="CDD" id="cd06170">
    <property type="entry name" value="LuxR_C_like"/>
    <property type="match status" value="1"/>
</dbReference>
<dbReference type="InterPro" id="IPR011006">
    <property type="entry name" value="CheY-like_superfamily"/>
</dbReference>
<dbReference type="GO" id="GO:0000160">
    <property type="term" value="P:phosphorelay signal transduction system"/>
    <property type="evidence" value="ECO:0007669"/>
    <property type="project" value="InterPro"/>
</dbReference>
<dbReference type="CDD" id="cd17535">
    <property type="entry name" value="REC_NarL-like"/>
    <property type="match status" value="1"/>
</dbReference>
<accession>A0A1B2EM11</accession>
<evidence type="ECO:0000256" key="2">
    <source>
        <dbReference type="ARBA" id="ARBA00023125"/>
    </source>
</evidence>
<dbReference type="AlphaFoldDB" id="A0A1B2EM11"/>
<evidence type="ECO:0000259" key="4">
    <source>
        <dbReference type="PROSITE" id="PS50043"/>
    </source>
</evidence>
<feature type="domain" description="HTH luxR-type" evidence="4">
    <location>
        <begin position="143"/>
        <end position="208"/>
    </location>
</feature>
<dbReference type="SMART" id="SM00448">
    <property type="entry name" value="REC"/>
    <property type="match status" value="1"/>
</dbReference>
<dbReference type="OrthoDB" id="9814495at2"/>
<name>A0A1B2EM11_9HYPH</name>
<dbReference type="PROSITE" id="PS50110">
    <property type="entry name" value="RESPONSE_REGULATORY"/>
    <property type="match status" value="1"/>
</dbReference>
<dbReference type="SUPFAM" id="SSF52172">
    <property type="entry name" value="CheY-like"/>
    <property type="match status" value="1"/>
</dbReference>
<dbReference type="PROSITE" id="PS00622">
    <property type="entry name" value="HTH_LUXR_1"/>
    <property type="match status" value="1"/>
</dbReference>
<dbReference type="InterPro" id="IPR058245">
    <property type="entry name" value="NreC/VraR/RcsB-like_REC"/>
</dbReference>